<evidence type="ECO:0000256" key="1">
    <source>
        <dbReference type="SAM" id="Phobius"/>
    </source>
</evidence>
<dbReference type="Proteomes" id="UP000541470">
    <property type="component" value="Unassembled WGS sequence"/>
</dbReference>
<evidence type="ECO:0000313" key="3">
    <source>
        <dbReference type="Proteomes" id="UP000541470"/>
    </source>
</evidence>
<gene>
    <name evidence="2" type="ORF">HHL25_11915</name>
</gene>
<feature type="transmembrane region" description="Helical" evidence="1">
    <location>
        <begin position="24"/>
        <end position="47"/>
    </location>
</feature>
<protein>
    <submittedName>
        <fullName evidence="2">Uncharacterized protein</fullName>
    </submittedName>
</protein>
<evidence type="ECO:0000313" key="2">
    <source>
        <dbReference type="EMBL" id="NML74832.1"/>
    </source>
</evidence>
<dbReference type="RefSeq" id="WP_169590676.1">
    <property type="nucleotide sequence ID" value="NZ_JABBGK010000002.1"/>
</dbReference>
<comment type="caution">
    <text evidence="2">The sequence shown here is derived from an EMBL/GenBank/DDBJ whole genome shotgun (WGS) entry which is preliminary data.</text>
</comment>
<keyword evidence="3" id="KW-1185">Reference proteome</keyword>
<name>A0A7Y0FVW0_9HYPH</name>
<dbReference type="AlphaFoldDB" id="A0A7Y0FVW0"/>
<keyword evidence="1" id="KW-0812">Transmembrane</keyword>
<dbReference type="PROSITE" id="PS51257">
    <property type="entry name" value="PROKAR_LIPOPROTEIN"/>
    <property type="match status" value="1"/>
</dbReference>
<proteinExistence type="predicted"/>
<keyword evidence="1" id="KW-1133">Transmembrane helix</keyword>
<keyword evidence="1" id="KW-0472">Membrane</keyword>
<accession>A0A7Y0FVW0</accession>
<dbReference type="EMBL" id="JABBGK010000002">
    <property type="protein sequence ID" value="NML74832.1"/>
    <property type="molecule type" value="Genomic_DNA"/>
</dbReference>
<organism evidence="2 3">
    <name type="scientific">Rhizobium terricola</name>
    <dbReference type="NCBI Taxonomy" id="2728849"/>
    <lineage>
        <taxon>Bacteria</taxon>
        <taxon>Pseudomonadati</taxon>
        <taxon>Pseudomonadota</taxon>
        <taxon>Alphaproteobacteria</taxon>
        <taxon>Hyphomicrobiales</taxon>
        <taxon>Rhizobiaceae</taxon>
        <taxon>Rhizobium/Agrobacterium group</taxon>
        <taxon>Rhizobium</taxon>
    </lineage>
</organism>
<reference evidence="2 3" key="1">
    <citation type="submission" date="2020-04" db="EMBL/GenBank/DDBJ databases">
        <title>Rhizobium sp. S-51 isolated from soil.</title>
        <authorList>
            <person name="Dahal R.H."/>
        </authorList>
    </citation>
    <scope>NUCLEOTIDE SEQUENCE [LARGE SCALE GENOMIC DNA]</scope>
    <source>
        <strain evidence="2 3">S-51</strain>
    </source>
</reference>
<sequence length="48" mass="5050">MNNQNRKPRAIAVARTREADTARLWQIALVSLGACSALAMIAAAALLG</sequence>